<dbReference type="PROSITE" id="PS51257">
    <property type="entry name" value="PROKAR_LIPOPROTEIN"/>
    <property type="match status" value="1"/>
</dbReference>
<comment type="caution">
    <text evidence="4">The sequence shown here is derived from an EMBL/GenBank/DDBJ whole genome shotgun (WGS) entry which is preliminary data.</text>
</comment>
<dbReference type="PANTHER" id="PTHR43649:SF33">
    <property type="entry name" value="POLYGALACTURONAN_RHAMNOGALACTURONAN-BINDING PROTEIN YTCQ"/>
    <property type="match status" value="1"/>
</dbReference>
<sequence length="520" mass="58147">MGKKRQRLLLVTCITITLSILAACSSTSTNTPSASDNNPKETNAPGAAAENGEQEAPLVLKGMANLYQQAPAKDSDFWKSMEKEFNVDYSVDWVPADNYQQKLDLVLASGDIPDIMQVTSITAPSVLKAVKAGAFWDLTTELGDFSKYPNFKQYTNQNAWVLSKVNGENYFIPRTRGNLDSALFIRQDWLDKLNLQVPTTIEEFENVMKVIAQSDPDGNGKIDTIGTIPVSGFFAAAFGTRDPFRDSNGGIIHANLTSNYADYVQYMRDLYADGAIPKEFALINGTQQQEMFTTGRSATFVKNAWHKYDMEQDLQKTQPGAKLTLIPYLEGPKGYAHIYDLGYFGGMVISKKVDEKKMQRILQFFNATTDEKYYNFVNFGIEGVNYTMQDGFPSLTDLGKKEVNSSFNAPFIFSTAEFAKVDSPLAPMSYNLQTREEMKALYDIDAKVELFNVLQSDSWSSAWSRVQDEFESMEAKAITGAISMDEFRAYQEKLLQDPDVIKSATEFAASYDQFFPGGQK</sequence>
<feature type="compositionally biased region" description="Polar residues" evidence="2">
    <location>
        <begin position="28"/>
        <end position="41"/>
    </location>
</feature>
<protein>
    <submittedName>
        <fullName evidence="4">Extracellular solute-binding protein</fullName>
    </submittedName>
</protein>
<dbReference type="InterPro" id="IPR050490">
    <property type="entry name" value="Bact_solute-bd_prot1"/>
</dbReference>
<feature type="region of interest" description="Disordered" evidence="2">
    <location>
        <begin position="28"/>
        <end position="49"/>
    </location>
</feature>
<gene>
    <name evidence="4" type="ORF">K0U00_08110</name>
</gene>
<accession>A0ABS7BZB8</accession>
<feature type="signal peptide" evidence="3">
    <location>
        <begin position="1"/>
        <end position="22"/>
    </location>
</feature>
<dbReference type="Gene3D" id="3.40.190.10">
    <property type="entry name" value="Periplasmic binding protein-like II"/>
    <property type="match status" value="2"/>
</dbReference>
<dbReference type="Proteomes" id="UP001519887">
    <property type="component" value="Unassembled WGS sequence"/>
</dbReference>
<proteinExistence type="predicted"/>
<reference evidence="4 5" key="1">
    <citation type="submission" date="2021-07" db="EMBL/GenBank/DDBJ databases">
        <title>Paenibacillus radiodurans sp. nov., isolated from the southeastern edge of Tengger Desert.</title>
        <authorList>
            <person name="Zhang G."/>
        </authorList>
    </citation>
    <scope>NUCLEOTIDE SEQUENCE [LARGE SCALE GENOMIC DNA]</scope>
    <source>
        <strain evidence="4 5">CCM 7311</strain>
    </source>
</reference>
<dbReference type="PANTHER" id="PTHR43649">
    <property type="entry name" value="ARABINOSE-BINDING PROTEIN-RELATED"/>
    <property type="match status" value="1"/>
</dbReference>
<evidence type="ECO:0000256" key="3">
    <source>
        <dbReference type="SAM" id="SignalP"/>
    </source>
</evidence>
<organism evidence="4 5">
    <name type="scientific">Paenibacillus sepulcri</name>
    <dbReference type="NCBI Taxonomy" id="359917"/>
    <lineage>
        <taxon>Bacteria</taxon>
        <taxon>Bacillati</taxon>
        <taxon>Bacillota</taxon>
        <taxon>Bacilli</taxon>
        <taxon>Bacillales</taxon>
        <taxon>Paenibacillaceae</taxon>
        <taxon>Paenibacillus</taxon>
    </lineage>
</organism>
<keyword evidence="5" id="KW-1185">Reference proteome</keyword>
<dbReference type="RefSeq" id="WP_210040840.1">
    <property type="nucleotide sequence ID" value="NZ_JBHLVU010000021.1"/>
</dbReference>
<name>A0ABS7BZB8_9BACL</name>
<evidence type="ECO:0000313" key="4">
    <source>
        <dbReference type="EMBL" id="MBW7454000.1"/>
    </source>
</evidence>
<evidence type="ECO:0000256" key="1">
    <source>
        <dbReference type="ARBA" id="ARBA00022729"/>
    </source>
</evidence>
<evidence type="ECO:0000256" key="2">
    <source>
        <dbReference type="SAM" id="MobiDB-lite"/>
    </source>
</evidence>
<keyword evidence="1 3" id="KW-0732">Signal</keyword>
<dbReference type="SUPFAM" id="SSF53850">
    <property type="entry name" value="Periplasmic binding protein-like II"/>
    <property type="match status" value="1"/>
</dbReference>
<feature type="chain" id="PRO_5047448849" evidence="3">
    <location>
        <begin position="23"/>
        <end position="520"/>
    </location>
</feature>
<dbReference type="EMBL" id="JAHZIK010000142">
    <property type="protein sequence ID" value="MBW7454000.1"/>
    <property type="molecule type" value="Genomic_DNA"/>
</dbReference>
<evidence type="ECO:0000313" key="5">
    <source>
        <dbReference type="Proteomes" id="UP001519887"/>
    </source>
</evidence>